<proteinExistence type="predicted"/>
<accession>A0A9W6GTG1</accession>
<comment type="caution">
    <text evidence="1">The sequence shown here is derived from an EMBL/GenBank/DDBJ whole genome shotgun (WGS) entry which is preliminary data.</text>
</comment>
<gene>
    <name evidence="1" type="ORF">LMG27198_15580</name>
</gene>
<dbReference type="EMBL" id="BSEC01000001">
    <property type="protein sequence ID" value="GLI92566.1"/>
    <property type="molecule type" value="Genomic_DNA"/>
</dbReference>
<dbReference type="Proteomes" id="UP001144323">
    <property type="component" value="Unassembled WGS sequence"/>
</dbReference>
<sequence length="447" mass="50488">MSTELSWWSTLDGDILGTVFRDTCDQDYGWILLVRDLVGRFRCADIQVSFRTERIATARLRIAMAEKNRDPTFTGLEEQGDEPKVPLDLFEDRSIPEARLHKYYLELRDRPARNPARKVFEAISPWLVSSDPHLVKEFQESQFDQRLWEIYLWTMFRDQGYDVEHREAPDLKVTSPWFSFSVEATTVAPSTAGPLALHPDPQTPEEIAAFLTDYMPMKFGSPLVSKLKKVDAQGRHYWEKPGVEDMPFVLAIADFHKEADGLSPASLTYSQGGLYPYLYGTRVSVEAVDGQVIFRNEPVTEHTYNGKSVPSGFFDLPDAEHVAAVVFSNAGTIAKFDRMGVLAGFAPPKHTYIRMGYVFDPDPNALVGIPFSIDVSNPAYTEYWGDEVQVFHNPRALRRVPPEAFPDAAHFFYENGKLSTIDRGGRVLSSMTMILHAVDDSQSAQVS</sequence>
<keyword evidence="2" id="KW-1185">Reference proteome</keyword>
<protein>
    <submittedName>
        <fullName evidence="1">Uncharacterized protein</fullName>
    </submittedName>
</protein>
<evidence type="ECO:0000313" key="2">
    <source>
        <dbReference type="Proteomes" id="UP001144323"/>
    </source>
</evidence>
<dbReference type="AlphaFoldDB" id="A0A9W6GTG1"/>
<evidence type="ECO:0000313" key="1">
    <source>
        <dbReference type="EMBL" id="GLI92566.1"/>
    </source>
</evidence>
<organism evidence="1 2">
    <name type="scientific">Methylocystis echinoides</name>
    <dbReference type="NCBI Taxonomy" id="29468"/>
    <lineage>
        <taxon>Bacteria</taxon>
        <taxon>Pseudomonadati</taxon>
        <taxon>Pseudomonadota</taxon>
        <taxon>Alphaproteobacteria</taxon>
        <taxon>Hyphomicrobiales</taxon>
        <taxon>Methylocystaceae</taxon>
        <taxon>Methylocystis</taxon>
    </lineage>
</organism>
<name>A0A9W6GTG1_9HYPH</name>
<reference evidence="1" key="1">
    <citation type="journal article" date="2023" name="Int. J. Syst. Evol. Microbiol.">
        <title>Methylocystis iwaonis sp. nov., a type II methane-oxidizing bacterium from surface soil of a rice paddy field in Japan, and emended description of the genus Methylocystis (ex Whittenbury et al. 1970) Bowman et al. 1993.</title>
        <authorList>
            <person name="Kaise H."/>
            <person name="Sawadogo J.B."/>
            <person name="Alam M.S."/>
            <person name="Ueno C."/>
            <person name="Dianou D."/>
            <person name="Shinjo R."/>
            <person name="Asakawa S."/>
        </authorList>
    </citation>
    <scope>NUCLEOTIDE SEQUENCE</scope>
    <source>
        <strain evidence="1">LMG27198</strain>
    </source>
</reference>